<gene>
    <name evidence="17" type="ORF">MKZ38_006395</name>
</gene>
<dbReference type="GO" id="GO:0005840">
    <property type="term" value="C:ribosome"/>
    <property type="evidence" value="ECO:0007669"/>
    <property type="project" value="UniProtKB-KW"/>
</dbReference>
<evidence type="ECO:0000256" key="13">
    <source>
        <dbReference type="PROSITE-ProRule" id="PRU00282"/>
    </source>
</evidence>
<evidence type="ECO:0000256" key="3">
    <source>
        <dbReference type="ARBA" id="ARBA00010247"/>
    </source>
</evidence>
<dbReference type="Pfam" id="PF01779">
    <property type="entry name" value="Ribosomal_L29e"/>
    <property type="match status" value="1"/>
</dbReference>
<dbReference type="EMBL" id="JAKWBI020000397">
    <property type="protein sequence ID" value="KAJ2895520.1"/>
    <property type="molecule type" value="Genomic_DNA"/>
</dbReference>
<accession>A0AAD5RK17</accession>
<dbReference type="GO" id="GO:0015217">
    <property type="term" value="F:ADP transmembrane transporter activity"/>
    <property type="evidence" value="ECO:0007669"/>
    <property type="project" value="TreeGrafter"/>
</dbReference>
<protein>
    <recommendedName>
        <fullName evidence="19">Peroxisomal adenine nucleotide transporter 1</fullName>
    </recommendedName>
</protein>
<dbReference type="InterPro" id="IPR018108">
    <property type="entry name" value="MCP_transmembrane"/>
</dbReference>
<dbReference type="GO" id="GO:0003735">
    <property type="term" value="F:structural constituent of ribosome"/>
    <property type="evidence" value="ECO:0007669"/>
    <property type="project" value="InterPro"/>
</dbReference>
<evidence type="ECO:0000256" key="15">
    <source>
        <dbReference type="SAM" id="MobiDB-lite"/>
    </source>
</evidence>
<organism evidence="17 18">
    <name type="scientific">Zalerion maritima</name>
    <dbReference type="NCBI Taxonomy" id="339359"/>
    <lineage>
        <taxon>Eukaryota</taxon>
        <taxon>Fungi</taxon>
        <taxon>Dikarya</taxon>
        <taxon>Ascomycota</taxon>
        <taxon>Pezizomycotina</taxon>
        <taxon>Sordariomycetes</taxon>
        <taxon>Lulworthiomycetidae</taxon>
        <taxon>Lulworthiales</taxon>
        <taxon>Lulworthiaceae</taxon>
        <taxon>Zalerion</taxon>
    </lineage>
</organism>
<evidence type="ECO:0000256" key="10">
    <source>
        <dbReference type="ARBA" id="ARBA00023128"/>
    </source>
</evidence>
<sequence length="455" mass="49988">MGVQSKPESIGPWGKAVSGATGAVLANALVYPLDIVKTRLQVQVKRKPGEESSGAAGDDDHYASAWDAITKIVADEGIRGLYAGFHGSLIGVASTNFAYFYWYSIVRTLYTTYRKTSNTPSTAAELALGAVAGAVAQLCTIPVAVVTTRQQTQRRDERKGMLATAKDVINSDDGVFGLWRGMKASLVLVVNPAITYGAYERLKDVFFPGRKSLKPWEAFGRFPASHPEEGRVLGAMSKSLATIATQPLIVAKVGLQSRPPPSRKGKPFKSFIEVMQYILENEGLLGLFKGIGPQIFKGLLVQGILMMTKERMELLFVLLLRYIRVMRSKQLAKAAELAAYKARAVAPLVAKDLGLRIKDHPPPIPNPTTLIAEGEHQEEKLQKKNPTQNIAKQSKNSSQHNQSRKAHRNGIKKPKTSRYPSLKGTDPKFRRNHRHALHGTMKALKELKEGKRETA</sequence>
<dbReference type="PROSITE" id="PS50920">
    <property type="entry name" value="SOLCAR"/>
    <property type="match status" value="3"/>
</dbReference>
<feature type="region of interest" description="Disordered" evidence="15">
    <location>
        <begin position="377"/>
        <end position="455"/>
    </location>
</feature>
<dbReference type="Gene3D" id="1.50.40.10">
    <property type="entry name" value="Mitochondrial carrier domain"/>
    <property type="match status" value="1"/>
</dbReference>
<reference evidence="17" key="1">
    <citation type="submission" date="2022-07" db="EMBL/GenBank/DDBJ databases">
        <title>Draft genome sequence of Zalerion maritima ATCC 34329, a (micro)plastics degrading marine fungus.</title>
        <authorList>
            <person name="Paco A."/>
            <person name="Goncalves M.F.M."/>
            <person name="Rocha-Santos T.A.P."/>
            <person name="Alves A."/>
        </authorList>
    </citation>
    <scope>NUCLEOTIDE SEQUENCE</scope>
    <source>
        <strain evidence="17">ATCC 34329</strain>
    </source>
</reference>
<comment type="similarity">
    <text evidence="2 14">Belongs to the mitochondrial carrier (TC 2.A.29) family.</text>
</comment>
<evidence type="ECO:0000256" key="9">
    <source>
        <dbReference type="ARBA" id="ARBA00022989"/>
    </source>
</evidence>
<comment type="subcellular location">
    <subcellularLocation>
        <location evidence="1">Mitochondrion inner membrane</location>
        <topology evidence="1">Multi-pass membrane protein</topology>
    </subcellularLocation>
</comment>
<keyword evidence="7" id="KW-0999">Mitochondrion inner membrane</keyword>
<dbReference type="GO" id="GO:1990904">
    <property type="term" value="C:ribonucleoprotein complex"/>
    <property type="evidence" value="ECO:0007669"/>
    <property type="project" value="UniProtKB-KW"/>
</dbReference>
<evidence type="ECO:0000256" key="2">
    <source>
        <dbReference type="ARBA" id="ARBA00006375"/>
    </source>
</evidence>
<evidence type="ECO:0000313" key="18">
    <source>
        <dbReference type="Proteomes" id="UP001201980"/>
    </source>
</evidence>
<evidence type="ECO:0000256" key="1">
    <source>
        <dbReference type="ARBA" id="ARBA00004448"/>
    </source>
</evidence>
<proteinExistence type="inferred from homology"/>
<dbReference type="Proteomes" id="UP001201980">
    <property type="component" value="Unassembled WGS sequence"/>
</dbReference>
<dbReference type="PANTHER" id="PTHR45939">
    <property type="entry name" value="PEROXISOMAL MEMBRANE PROTEIN PMP34-RELATED"/>
    <property type="match status" value="1"/>
</dbReference>
<keyword evidence="11 13" id="KW-0472">Membrane</keyword>
<dbReference type="AlphaFoldDB" id="A0AAD5RK17"/>
<keyword evidence="5 13" id="KW-0812">Transmembrane</keyword>
<evidence type="ECO:0000313" key="17">
    <source>
        <dbReference type="EMBL" id="KAJ2895520.1"/>
    </source>
</evidence>
<dbReference type="Gene3D" id="6.10.140.1730">
    <property type="match status" value="1"/>
</dbReference>
<evidence type="ECO:0000256" key="4">
    <source>
        <dbReference type="ARBA" id="ARBA00022448"/>
    </source>
</evidence>
<dbReference type="PRINTS" id="PR00926">
    <property type="entry name" value="MITOCARRIER"/>
</dbReference>
<dbReference type="Pfam" id="PF00153">
    <property type="entry name" value="Mito_carr"/>
    <property type="match status" value="3"/>
</dbReference>
<keyword evidence="9 16" id="KW-1133">Transmembrane helix</keyword>
<evidence type="ECO:0000256" key="7">
    <source>
        <dbReference type="ARBA" id="ARBA00022792"/>
    </source>
</evidence>
<feature type="transmembrane region" description="Helical" evidence="16">
    <location>
        <begin position="123"/>
        <end position="146"/>
    </location>
</feature>
<comment type="caution">
    <text evidence="17">The sequence shown here is derived from an EMBL/GenBank/DDBJ whole genome shotgun (WGS) entry which is preliminary data.</text>
</comment>
<evidence type="ECO:0008006" key="19">
    <source>
        <dbReference type="Google" id="ProtNLM"/>
    </source>
</evidence>
<feature type="repeat" description="Solcar" evidence="13">
    <location>
        <begin position="120"/>
        <end position="205"/>
    </location>
</feature>
<evidence type="ECO:0000256" key="8">
    <source>
        <dbReference type="ARBA" id="ARBA00022980"/>
    </source>
</evidence>
<evidence type="ECO:0000256" key="5">
    <source>
        <dbReference type="ARBA" id="ARBA00022692"/>
    </source>
</evidence>
<feature type="compositionally biased region" description="Low complexity" evidence="15">
    <location>
        <begin position="392"/>
        <end position="401"/>
    </location>
</feature>
<keyword evidence="12" id="KW-0687">Ribonucleoprotein</keyword>
<keyword evidence="8" id="KW-0689">Ribosomal protein</keyword>
<dbReference type="PANTHER" id="PTHR45939:SF1">
    <property type="entry name" value="MITOCHONDRIAL THIAMINE PYROPHOSPHATE CARRIER 1-RELATED"/>
    <property type="match status" value="1"/>
</dbReference>
<dbReference type="InterPro" id="IPR002067">
    <property type="entry name" value="MCP"/>
</dbReference>
<comment type="similarity">
    <text evidence="3">Belongs to the eukaryotic ribosomal protein eL29 family.</text>
</comment>
<keyword evidence="4 14" id="KW-0813">Transport</keyword>
<evidence type="ECO:0000256" key="6">
    <source>
        <dbReference type="ARBA" id="ARBA00022737"/>
    </source>
</evidence>
<feature type="transmembrane region" description="Helical" evidence="16">
    <location>
        <begin position="81"/>
        <end position="103"/>
    </location>
</feature>
<feature type="repeat" description="Solcar" evidence="13">
    <location>
        <begin position="10"/>
        <end position="109"/>
    </location>
</feature>
<dbReference type="InterPro" id="IPR052217">
    <property type="entry name" value="Mito/Peroxisomal_Carrier"/>
</dbReference>
<dbReference type="InterPro" id="IPR023395">
    <property type="entry name" value="MCP_dom_sf"/>
</dbReference>
<evidence type="ECO:0000256" key="16">
    <source>
        <dbReference type="SAM" id="Phobius"/>
    </source>
</evidence>
<keyword evidence="10" id="KW-0496">Mitochondrion</keyword>
<dbReference type="InterPro" id="IPR002673">
    <property type="entry name" value="Ribosomal_eL29"/>
</dbReference>
<evidence type="ECO:0000256" key="12">
    <source>
        <dbReference type="ARBA" id="ARBA00023274"/>
    </source>
</evidence>
<dbReference type="SUPFAM" id="SSF103506">
    <property type="entry name" value="Mitochondrial carrier"/>
    <property type="match status" value="1"/>
</dbReference>
<feature type="repeat" description="Solcar" evidence="13">
    <location>
        <begin position="225"/>
        <end position="315"/>
    </location>
</feature>
<keyword evidence="6" id="KW-0677">Repeat</keyword>
<feature type="compositionally biased region" description="Basic residues" evidence="15">
    <location>
        <begin position="402"/>
        <end position="416"/>
    </location>
</feature>
<evidence type="ECO:0000256" key="11">
    <source>
        <dbReference type="ARBA" id="ARBA00023136"/>
    </source>
</evidence>
<name>A0AAD5RK17_9PEZI</name>
<keyword evidence="18" id="KW-1185">Reference proteome</keyword>
<dbReference type="GO" id="GO:0005743">
    <property type="term" value="C:mitochondrial inner membrane"/>
    <property type="evidence" value="ECO:0007669"/>
    <property type="project" value="UniProtKB-SubCell"/>
</dbReference>
<evidence type="ECO:0000256" key="14">
    <source>
        <dbReference type="RuleBase" id="RU000488"/>
    </source>
</evidence>
<feature type="compositionally biased region" description="Basic and acidic residues" evidence="15">
    <location>
        <begin position="443"/>
        <end position="455"/>
    </location>
</feature>
<dbReference type="GO" id="GO:0006412">
    <property type="term" value="P:translation"/>
    <property type="evidence" value="ECO:0007669"/>
    <property type="project" value="InterPro"/>
</dbReference>